<evidence type="ECO:0000256" key="4">
    <source>
        <dbReference type="ARBA" id="ARBA00022692"/>
    </source>
</evidence>
<dbReference type="Gene3D" id="1.20.1600.10">
    <property type="entry name" value="Outer membrane efflux proteins (OEP)"/>
    <property type="match status" value="1"/>
</dbReference>
<keyword evidence="3" id="KW-1134">Transmembrane beta strand</keyword>
<dbReference type="PANTHER" id="PTHR30026:SF20">
    <property type="entry name" value="OUTER MEMBRANE PROTEIN TOLC"/>
    <property type="match status" value="1"/>
</dbReference>
<reference evidence="7" key="1">
    <citation type="submission" date="2019-08" db="EMBL/GenBank/DDBJ databases">
        <authorList>
            <person name="Kucharzyk K."/>
            <person name="Murdoch R.W."/>
            <person name="Higgins S."/>
            <person name="Loffler F."/>
        </authorList>
    </citation>
    <scope>NUCLEOTIDE SEQUENCE</scope>
</reference>
<gene>
    <name evidence="7" type="ORF">SDC9_104319</name>
</gene>
<evidence type="ECO:0000256" key="6">
    <source>
        <dbReference type="ARBA" id="ARBA00023237"/>
    </source>
</evidence>
<proteinExistence type="predicted"/>
<dbReference type="SUPFAM" id="SSF56954">
    <property type="entry name" value="Outer membrane efflux proteins (OEP)"/>
    <property type="match status" value="1"/>
</dbReference>
<keyword evidence="6" id="KW-0998">Cell outer membrane</keyword>
<dbReference type="InterPro" id="IPR003423">
    <property type="entry name" value="OMP_efflux"/>
</dbReference>
<dbReference type="GO" id="GO:0015562">
    <property type="term" value="F:efflux transmembrane transporter activity"/>
    <property type="evidence" value="ECO:0007669"/>
    <property type="project" value="InterPro"/>
</dbReference>
<organism evidence="7">
    <name type="scientific">bioreactor metagenome</name>
    <dbReference type="NCBI Taxonomy" id="1076179"/>
    <lineage>
        <taxon>unclassified sequences</taxon>
        <taxon>metagenomes</taxon>
        <taxon>ecological metagenomes</taxon>
    </lineage>
</organism>
<dbReference type="AlphaFoldDB" id="A0A645AWG8"/>
<dbReference type="PANTHER" id="PTHR30026">
    <property type="entry name" value="OUTER MEMBRANE PROTEIN TOLC"/>
    <property type="match status" value="1"/>
</dbReference>
<dbReference type="InterPro" id="IPR051906">
    <property type="entry name" value="TolC-like"/>
</dbReference>
<comment type="caution">
    <text evidence="7">The sequence shown here is derived from an EMBL/GenBank/DDBJ whole genome shotgun (WGS) entry which is preliminary data.</text>
</comment>
<evidence type="ECO:0000256" key="5">
    <source>
        <dbReference type="ARBA" id="ARBA00023136"/>
    </source>
</evidence>
<evidence type="ECO:0000256" key="2">
    <source>
        <dbReference type="ARBA" id="ARBA00022448"/>
    </source>
</evidence>
<protein>
    <recommendedName>
        <fullName evidence="8">Outer membrane protein TolC</fullName>
    </recommendedName>
</protein>
<evidence type="ECO:0000256" key="1">
    <source>
        <dbReference type="ARBA" id="ARBA00004442"/>
    </source>
</evidence>
<dbReference type="GO" id="GO:0009279">
    <property type="term" value="C:cell outer membrane"/>
    <property type="evidence" value="ECO:0007669"/>
    <property type="project" value="UniProtKB-SubCell"/>
</dbReference>
<comment type="subcellular location">
    <subcellularLocation>
        <location evidence="1">Cell outer membrane</location>
    </subcellularLocation>
</comment>
<keyword evidence="5" id="KW-0472">Membrane</keyword>
<sequence length="430" mass="48663">MKINYLKNNLLLLIFLATTSVMVAQQNGRYSLEMAKIRALDYNIDAKNQNIKKSQAQEQIKEAISASLPQLNATIDYNNYLGASASLMPGMDIEFNPTSNLTVTLNQVIFNQSVRMGIKSAHLYSKVVETSVSKSELELKAMVTELYLVSLISMESCNIIESNLQNIRELMKKTELLTKTGFAESTDYDMLAVQYSMLKDALRAAERQSEVSLNMLRLQMGLEPNEELVLTDNFDRIISRMDYNKILSKEPDITTSPDFKLTELQHQLSLNQVKMEQAAYLPSLAGFYNYTEKLLKADLDLTPNHVVGLSLQIPIISGGSRKSRLRQARMEEQISVNTLDLVERQLDIQYKQLRFNLASAMENYNSQKSNLDVAIRVYNSLTNKYNQGVVSGIDLISANNNYLQAQNSYLNSMLQLTQSGMELEKLHNTL</sequence>
<evidence type="ECO:0000313" key="7">
    <source>
        <dbReference type="EMBL" id="MPM57497.1"/>
    </source>
</evidence>
<dbReference type="Pfam" id="PF02321">
    <property type="entry name" value="OEP"/>
    <property type="match status" value="1"/>
</dbReference>
<dbReference type="GO" id="GO:0015288">
    <property type="term" value="F:porin activity"/>
    <property type="evidence" value="ECO:0007669"/>
    <property type="project" value="TreeGrafter"/>
</dbReference>
<keyword evidence="2" id="KW-0813">Transport</keyword>
<keyword evidence="4" id="KW-0812">Transmembrane</keyword>
<evidence type="ECO:0008006" key="8">
    <source>
        <dbReference type="Google" id="ProtNLM"/>
    </source>
</evidence>
<dbReference type="GO" id="GO:1990281">
    <property type="term" value="C:efflux pump complex"/>
    <property type="evidence" value="ECO:0007669"/>
    <property type="project" value="TreeGrafter"/>
</dbReference>
<evidence type="ECO:0000256" key="3">
    <source>
        <dbReference type="ARBA" id="ARBA00022452"/>
    </source>
</evidence>
<accession>A0A645AWG8</accession>
<dbReference type="EMBL" id="VSSQ01016303">
    <property type="protein sequence ID" value="MPM57497.1"/>
    <property type="molecule type" value="Genomic_DNA"/>
</dbReference>
<name>A0A645AWG8_9ZZZZ</name>